<dbReference type="Gene3D" id="3.40.50.1820">
    <property type="entry name" value="alpha/beta hydrolase"/>
    <property type="match status" value="1"/>
</dbReference>
<reference evidence="1 2" key="1">
    <citation type="submission" date="2018-11" db="EMBL/GenBank/DDBJ databases">
        <title>Trebonia kvetii gen.nov., sp.nov., a novel acidophilic actinobacterium, and proposal of the new actinobacterial family Treboniaceae fam. nov.</title>
        <authorList>
            <person name="Rapoport D."/>
            <person name="Sagova-Mareckova M."/>
            <person name="Sedlacek I."/>
            <person name="Provaznik J."/>
            <person name="Kralova S."/>
            <person name="Pavlinic D."/>
            <person name="Benes V."/>
            <person name="Kopecky J."/>
        </authorList>
    </citation>
    <scope>NUCLEOTIDE SEQUENCE [LARGE SCALE GENOMIC DNA]</scope>
    <source>
        <strain evidence="1 2">15Tr583</strain>
    </source>
</reference>
<keyword evidence="2" id="KW-1185">Reference proteome</keyword>
<evidence type="ECO:0008006" key="3">
    <source>
        <dbReference type="Google" id="ProtNLM"/>
    </source>
</evidence>
<comment type="caution">
    <text evidence="1">The sequence shown here is derived from an EMBL/GenBank/DDBJ whole genome shotgun (WGS) entry which is preliminary data.</text>
</comment>
<sequence>MFQAEEIGNSGQAAAAIIFICPYGTPIQKVSFAIRRLLRAGYHVVAYETTAAVFTAADPLILPELISQVREDIRSRIAKLAAEGVTEFGFFGSSLGSFILYNCVGRNIPKLRWGVFNTGGNIAQGMWKMLDLRQLHVAQGWSLPRLEEAWAELQWPDFGRLDGCRFVFVSSRRDDIAPPGDIVQYLGPMVEAGAEVSVRRVPAISHRTTVIAGLWNAPRFVRMVSSSQGPPPGRLTQSL</sequence>
<proteinExistence type="predicted"/>
<dbReference type="EMBL" id="RPFW01000006">
    <property type="protein sequence ID" value="TVZ01535.1"/>
    <property type="molecule type" value="Genomic_DNA"/>
</dbReference>
<protein>
    <recommendedName>
        <fullName evidence="3">Alpha/beta hydrolase</fullName>
    </recommendedName>
</protein>
<dbReference type="AlphaFoldDB" id="A0A6P2BTW1"/>
<gene>
    <name evidence="1" type="ORF">EAS64_28985</name>
</gene>
<organism evidence="1 2">
    <name type="scientific">Trebonia kvetii</name>
    <dbReference type="NCBI Taxonomy" id="2480626"/>
    <lineage>
        <taxon>Bacteria</taxon>
        <taxon>Bacillati</taxon>
        <taxon>Actinomycetota</taxon>
        <taxon>Actinomycetes</taxon>
        <taxon>Streptosporangiales</taxon>
        <taxon>Treboniaceae</taxon>
        <taxon>Trebonia</taxon>
    </lineage>
</organism>
<evidence type="ECO:0000313" key="2">
    <source>
        <dbReference type="Proteomes" id="UP000460272"/>
    </source>
</evidence>
<dbReference type="InterPro" id="IPR029058">
    <property type="entry name" value="AB_hydrolase_fold"/>
</dbReference>
<dbReference type="SUPFAM" id="SSF53474">
    <property type="entry name" value="alpha/beta-Hydrolases"/>
    <property type="match status" value="1"/>
</dbReference>
<name>A0A6P2BTW1_9ACTN</name>
<dbReference type="Proteomes" id="UP000460272">
    <property type="component" value="Unassembled WGS sequence"/>
</dbReference>
<accession>A0A6P2BTW1</accession>
<evidence type="ECO:0000313" key="1">
    <source>
        <dbReference type="EMBL" id="TVZ01535.1"/>
    </source>
</evidence>